<comment type="caution">
    <text evidence="3">The sequence shown here is derived from an EMBL/GenBank/DDBJ whole genome shotgun (WGS) entry which is preliminary data.</text>
</comment>
<gene>
    <name evidence="3" type="ORF">AD948_11135</name>
</gene>
<keyword evidence="2" id="KW-0732">Signal</keyword>
<evidence type="ECO:0000256" key="2">
    <source>
        <dbReference type="SAM" id="SignalP"/>
    </source>
</evidence>
<reference evidence="3 4" key="1">
    <citation type="submission" date="2015-06" db="EMBL/GenBank/DDBJ databases">
        <title>Improved classification and identification of acetic acid bacteria using matrix-assisted laser desorption/ionization time-of-flight mass spectrometry; Gluconobacter nephelii and Gluconobacter uchimurae are later heterotypic synonyms of Gluconobacter japonicus and Gluconobacter oxydans, respectively.</title>
        <authorList>
            <person name="Li L."/>
            <person name="Cleenwerck I."/>
            <person name="De Vuyst L."/>
            <person name="Vandamme P."/>
        </authorList>
    </citation>
    <scope>NUCLEOTIDE SEQUENCE [LARGE SCALE GENOMIC DNA]</scope>
    <source>
        <strain evidence="3 4">LMG 23690</strain>
    </source>
</reference>
<name>A0A149TZW5_9PROT</name>
<dbReference type="EMBL" id="LHZU01000136">
    <property type="protein sequence ID" value="KXV58650.1"/>
    <property type="molecule type" value="Genomic_DNA"/>
</dbReference>
<evidence type="ECO:0000313" key="4">
    <source>
        <dbReference type="Proteomes" id="UP000075360"/>
    </source>
</evidence>
<feature type="region of interest" description="Disordered" evidence="1">
    <location>
        <begin position="26"/>
        <end position="122"/>
    </location>
</feature>
<evidence type="ECO:0000256" key="1">
    <source>
        <dbReference type="SAM" id="MobiDB-lite"/>
    </source>
</evidence>
<evidence type="ECO:0000313" key="3">
    <source>
        <dbReference type="EMBL" id="KXV58650.1"/>
    </source>
</evidence>
<feature type="signal peptide" evidence="2">
    <location>
        <begin position="1"/>
        <end position="22"/>
    </location>
</feature>
<dbReference type="AlphaFoldDB" id="A0A149TZW5"/>
<organism evidence="3 4">
    <name type="scientific">Acetobacter senegalensis</name>
    <dbReference type="NCBI Taxonomy" id="446692"/>
    <lineage>
        <taxon>Bacteria</taxon>
        <taxon>Pseudomonadati</taxon>
        <taxon>Pseudomonadota</taxon>
        <taxon>Alphaproteobacteria</taxon>
        <taxon>Acetobacterales</taxon>
        <taxon>Acetobacteraceae</taxon>
        <taxon>Acetobacter</taxon>
    </lineage>
</organism>
<accession>A0A149TZW5</accession>
<feature type="chain" id="PRO_5007556178" evidence="2">
    <location>
        <begin position="23"/>
        <end position="122"/>
    </location>
</feature>
<dbReference type="OrthoDB" id="9962062at2"/>
<dbReference type="RefSeq" id="WP_061472050.1">
    <property type="nucleotide sequence ID" value="NZ_LHZU01000136.1"/>
</dbReference>
<feature type="compositionally biased region" description="Polar residues" evidence="1">
    <location>
        <begin position="42"/>
        <end position="68"/>
    </location>
</feature>
<dbReference type="PATRIC" id="fig|446692.4.peg.2292"/>
<sequence>MKKLFAVAALASATVVAHPVFAAPHHGHKYEHAHKGAKADNGSASTDDLNSKSLAAAQSGQAAPTNGVASAPGTLPEAPTVKAPDVTAPVPAAGTGVTVPPAPSAPTMPSTTEPSNAPTGGQ</sequence>
<feature type="compositionally biased region" description="Polar residues" evidence="1">
    <location>
        <begin position="113"/>
        <end position="122"/>
    </location>
</feature>
<dbReference type="Proteomes" id="UP000075360">
    <property type="component" value="Unassembled WGS sequence"/>
</dbReference>
<protein>
    <submittedName>
        <fullName evidence="3">Uncharacterized protein</fullName>
    </submittedName>
</protein>
<proteinExistence type="predicted"/>